<accession>A0A9D4Y7Q3</accession>
<proteinExistence type="predicted"/>
<keyword evidence="2" id="KW-1185">Reference proteome</keyword>
<evidence type="ECO:0000313" key="2">
    <source>
        <dbReference type="Proteomes" id="UP001058974"/>
    </source>
</evidence>
<gene>
    <name evidence="1" type="ORF">KIW84_036019</name>
</gene>
<comment type="caution">
    <text evidence="1">The sequence shown here is derived from an EMBL/GenBank/DDBJ whole genome shotgun (WGS) entry which is preliminary data.</text>
</comment>
<name>A0A9D4Y7Q3_PEA</name>
<dbReference type="Gene3D" id="2.40.70.10">
    <property type="entry name" value="Acid Proteases"/>
    <property type="match status" value="1"/>
</dbReference>
<evidence type="ECO:0000313" key="1">
    <source>
        <dbReference type="EMBL" id="KAI5432105.1"/>
    </source>
</evidence>
<sequence length="212" mass="23988">MGPIEVVVDALVLDLGGMDVILGVSWLCTLGKVIMDWKALSMQFQHEGKSVVLLGQGANSERQGFLNSFLEDRQNGVNDAWWVTDSDKKEVVNSALQNVLQQYVEVFQEHIRLPPMRSQVHQIKLFTDHGPFEVKYKPGLENKAADALSRCHDEMELNVLVSSPKWLEGKHLLQEVSQDANIQQIIQEVTTKPDARPGYYVQQGILFYQGRQ</sequence>
<protein>
    <submittedName>
        <fullName evidence="1">Uncharacterized protein</fullName>
    </submittedName>
</protein>
<organism evidence="1 2">
    <name type="scientific">Pisum sativum</name>
    <name type="common">Garden pea</name>
    <name type="synonym">Lathyrus oleraceus</name>
    <dbReference type="NCBI Taxonomy" id="3888"/>
    <lineage>
        <taxon>Eukaryota</taxon>
        <taxon>Viridiplantae</taxon>
        <taxon>Streptophyta</taxon>
        <taxon>Embryophyta</taxon>
        <taxon>Tracheophyta</taxon>
        <taxon>Spermatophyta</taxon>
        <taxon>Magnoliopsida</taxon>
        <taxon>eudicotyledons</taxon>
        <taxon>Gunneridae</taxon>
        <taxon>Pentapetalae</taxon>
        <taxon>rosids</taxon>
        <taxon>fabids</taxon>
        <taxon>Fabales</taxon>
        <taxon>Fabaceae</taxon>
        <taxon>Papilionoideae</taxon>
        <taxon>50 kb inversion clade</taxon>
        <taxon>NPAAA clade</taxon>
        <taxon>Hologalegina</taxon>
        <taxon>IRL clade</taxon>
        <taxon>Fabeae</taxon>
        <taxon>Lathyrus</taxon>
    </lineage>
</organism>
<dbReference type="EMBL" id="JAMSHJ010000003">
    <property type="protein sequence ID" value="KAI5432105.1"/>
    <property type="molecule type" value="Genomic_DNA"/>
</dbReference>
<dbReference type="Proteomes" id="UP001058974">
    <property type="component" value="Chromosome 3"/>
</dbReference>
<dbReference type="InterPro" id="IPR021109">
    <property type="entry name" value="Peptidase_aspartic_dom_sf"/>
</dbReference>
<reference evidence="1 2" key="1">
    <citation type="journal article" date="2022" name="Nat. Genet.">
        <title>Improved pea reference genome and pan-genome highlight genomic features and evolutionary characteristics.</title>
        <authorList>
            <person name="Yang T."/>
            <person name="Liu R."/>
            <person name="Luo Y."/>
            <person name="Hu S."/>
            <person name="Wang D."/>
            <person name="Wang C."/>
            <person name="Pandey M.K."/>
            <person name="Ge S."/>
            <person name="Xu Q."/>
            <person name="Li N."/>
            <person name="Li G."/>
            <person name="Huang Y."/>
            <person name="Saxena R.K."/>
            <person name="Ji Y."/>
            <person name="Li M."/>
            <person name="Yan X."/>
            <person name="He Y."/>
            <person name="Liu Y."/>
            <person name="Wang X."/>
            <person name="Xiang C."/>
            <person name="Varshney R.K."/>
            <person name="Ding H."/>
            <person name="Gao S."/>
            <person name="Zong X."/>
        </authorList>
    </citation>
    <scope>NUCLEOTIDE SEQUENCE [LARGE SCALE GENOMIC DNA]</scope>
    <source>
        <strain evidence="1 2">cv. Zhongwan 6</strain>
    </source>
</reference>
<dbReference type="Gramene" id="Psat03G0601900-T1">
    <property type="protein sequence ID" value="KAI5432105.1"/>
    <property type="gene ID" value="KIW84_036019"/>
</dbReference>
<dbReference type="AlphaFoldDB" id="A0A9D4Y7Q3"/>